<keyword evidence="6 14" id="KW-0547">Nucleotide-binding</keyword>
<dbReference type="Pfam" id="PF13246">
    <property type="entry name" value="Cation_ATPase"/>
    <property type="match status" value="1"/>
</dbReference>
<dbReference type="SUPFAM" id="SSF81660">
    <property type="entry name" value="Metal cation-transporting ATPase, ATP-binding domain N"/>
    <property type="match status" value="1"/>
</dbReference>
<feature type="binding site" evidence="15">
    <location>
        <position position="880"/>
    </location>
    <ligand>
        <name>Mg(2+)</name>
        <dbReference type="ChEBI" id="CHEBI:18420"/>
    </ligand>
</feature>
<dbReference type="Proteomes" id="UP000008312">
    <property type="component" value="Unassembled WGS sequence"/>
</dbReference>
<evidence type="ECO:0000256" key="4">
    <source>
        <dbReference type="ARBA" id="ARBA00022692"/>
    </source>
</evidence>
<dbReference type="SFLD" id="SFLDF00027">
    <property type="entry name" value="p-type_atpase"/>
    <property type="match status" value="1"/>
</dbReference>
<feature type="binding site" evidence="14">
    <location>
        <position position="512"/>
    </location>
    <ligand>
        <name>ATP</name>
        <dbReference type="ChEBI" id="CHEBI:30616"/>
    </ligand>
</feature>
<dbReference type="Pfam" id="PF16212">
    <property type="entry name" value="PhoLip_ATPase_C"/>
    <property type="match status" value="1"/>
</dbReference>
<feature type="binding site" evidence="14">
    <location>
        <position position="849"/>
    </location>
    <ligand>
        <name>ATP</name>
        <dbReference type="ChEBI" id="CHEBI:30616"/>
    </ligand>
</feature>
<feature type="transmembrane region" description="Helical" evidence="16">
    <location>
        <begin position="282"/>
        <end position="308"/>
    </location>
</feature>
<dbReference type="GO" id="GO:0016887">
    <property type="term" value="F:ATP hydrolysis activity"/>
    <property type="evidence" value="ECO:0007669"/>
    <property type="project" value="InterPro"/>
</dbReference>
<evidence type="ECO:0000256" key="13">
    <source>
        <dbReference type="PIRSR" id="PIRSR606539-1"/>
    </source>
</evidence>
<comment type="catalytic activity">
    <reaction evidence="12 16">
        <text>ATP + H2O + phospholipidSide 1 = ADP + phosphate + phospholipidSide 2.</text>
        <dbReference type="EC" id="7.6.2.1"/>
    </reaction>
</comment>
<evidence type="ECO:0000256" key="5">
    <source>
        <dbReference type="ARBA" id="ARBA00022723"/>
    </source>
</evidence>
<protein>
    <recommendedName>
        <fullName evidence="16">Phospholipid-transporting ATPase</fullName>
        <ecNumber evidence="16">7.6.2.1</ecNumber>
    </recommendedName>
</protein>
<evidence type="ECO:0000259" key="18">
    <source>
        <dbReference type="Pfam" id="PF16212"/>
    </source>
</evidence>
<name>D8MA25_BLAHO</name>
<dbReference type="SUPFAM" id="SSF81665">
    <property type="entry name" value="Calcium ATPase, transmembrane domain M"/>
    <property type="match status" value="1"/>
</dbReference>
<keyword evidence="8 15" id="KW-0460">Magnesium</keyword>
<feature type="binding site" evidence="14">
    <location>
        <position position="703"/>
    </location>
    <ligand>
        <name>ATP</name>
        <dbReference type="ChEBI" id="CHEBI:30616"/>
    </ligand>
</feature>
<feature type="transmembrane region" description="Helical" evidence="16">
    <location>
        <begin position="49"/>
        <end position="66"/>
    </location>
</feature>
<feature type="binding site" evidence="14">
    <location>
        <position position="880"/>
    </location>
    <ligand>
        <name>ATP</name>
        <dbReference type="ChEBI" id="CHEBI:30616"/>
    </ligand>
</feature>
<feature type="binding site" evidence="14">
    <location>
        <position position="394"/>
    </location>
    <ligand>
        <name>ATP</name>
        <dbReference type="ChEBI" id="CHEBI:30616"/>
    </ligand>
</feature>
<dbReference type="SFLD" id="SFLDG00002">
    <property type="entry name" value="C1.7:_P-type_atpase_like"/>
    <property type="match status" value="1"/>
</dbReference>
<evidence type="ECO:0000256" key="1">
    <source>
        <dbReference type="ARBA" id="ARBA00004127"/>
    </source>
</evidence>
<dbReference type="InterPro" id="IPR023299">
    <property type="entry name" value="ATPase_P-typ_cyto_dom_N"/>
</dbReference>
<evidence type="ECO:0000256" key="2">
    <source>
        <dbReference type="ARBA" id="ARBA00008109"/>
    </source>
</evidence>
<organism evidence="19">
    <name type="scientific">Blastocystis hominis</name>
    <dbReference type="NCBI Taxonomy" id="12968"/>
    <lineage>
        <taxon>Eukaryota</taxon>
        <taxon>Sar</taxon>
        <taxon>Stramenopiles</taxon>
        <taxon>Bigyra</taxon>
        <taxon>Opalozoa</taxon>
        <taxon>Opalinata</taxon>
        <taxon>Blastocystidae</taxon>
        <taxon>Blastocystis</taxon>
    </lineage>
</organism>
<evidence type="ECO:0000256" key="7">
    <source>
        <dbReference type="ARBA" id="ARBA00022840"/>
    </source>
</evidence>
<evidence type="ECO:0000259" key="17">
    <source>
        <dbReference type="Pfam" id="PF16209"/>
    </source>
</evidence>
<dbReference type="InterPro" id="IPR023214">
    <property type="entry name" value="HAD_sf"/>
</dbReference>
<feature type="domain" description="P-type ATPase C-terminal" evidence="18">
    <location>
        <begin position="902"/>
        <end position="1149"/>
    </location>
</feature>
<dbReference type="InterPro" id="IPR032631">
    <property type="entry name" value="P-type_ATPase_N"/>
</dbReference>
<dbReference type="GeneID" id="24921599"/>
<dbReference type="NCBIfam" id="TIGR01652">
    <property type="entry name" value="ATPase-Plipid"/>
    <property type="match status" value="1"/>
</dbReference>
<dbReference type="InterPro" id="IPR036412">
    <property type="entry name" value="HAD-like_sf"/>
</dbReference>
<dbReference type="SUPFAM" id="SSF81653">
    <property type="entry name" value="Calcium ATPase, transduction domain A"/>
    <property type="match status" value="1"/>
</dbReference>
<keyword evidence="3" id="KW-0813">Transport</keyword>
<dbReference type="GO" id="GO:0000287">
    <property type="term" value="F:magnesium ion binding"/>
    <property type="evidence" value="ECO:0007669"/>
    <property type="project" value="UniProtKB-UniRule"/>
</dbReference>
<evidence type="ECO:0000313" key="19">
    <source>
        <dbReference type="EMBL" id="CBK24914.2"/>
    </source>
</evidence>
<sequence length="1336" mass="150626">MCSILNNADGNLDKGFASNTIITSKYTWWNFLILFLYENLNPFNKFANFYFVCVAVLECIPLISLTQGRPQSLVALSFVLILEAFTSIRDDIKRHHADDEVNSRPIEVLNKETQQFESIPQCQVRVGDIVKVYEGDIFPADMLFLRSGDPKAYKSCWVNTKSLDGETDNKYRQAMKTTSEHNGQPINETAKELCGLHAVLNCELPNNMTNDFNGSVWTRQSEEKESVSIKNVLLRGCILKNTKFVYGAVISTGTDTKVEFKLNPLKWYQFSTVLTQRLNQSIFLMVIVLVILCMVGALSENLVSMVIVQKSWYIRLHRTFFINIWLSFFRYFLLCYQFVPVSLYVTMTLVYAMQSFFMQNDLQMYDEEKDEPMRVRSSTLNDDLGQVGYIFSDKTGTLTANLMQFRKCLVDGVSYGVGDSAIGRSVKNKQQSKGVEVVVEKPPLRKGIFRYSNFQDGSESHPGHRLQDDLRKNDDHASKLMNFLIHMAINHTVIVETKEDGTIELNASSPDEQAFVAGSYCLGVQFLGMDYETNIIKLSVLGEIVELRVLHVIPYESSRKRMSMVVQMPDGSIVLYCKGADSVLFDLQDPAINSSRFIENLACQVSDWAEEAFRTMVFGYKPLTQEAYIAWIEAYEQVCEDPTQKELRRNNKRNKIDRMEEELETGLILQGATAIEDSLQDGVPEALEELSNAGIHIWMITGDKVGTAKNIAVACNLLKLPDMKLIEITKEAVDSNLQAKGARADEMTEKISPSSIQEVEWKMLEAEKEGSVEKANRILGEFEAKHPGLLAARMYCEALASKLYNSDSDVSSQPMALVIDELFIDFLALSCRQAFLVVAQSCKTVIACRARKDQKAKLTRLVRKGNNEVVTLAIGDGANDVEMLRAAHVGVGVIGKEGTQAVNNSDYAIGQFRFLSRLILVYGHRNYRGITFASLLIFYKNILFTFIQYLYTFLCGLSGTRNQSFLAIMFYNTIFTAFGPFYFAVFDKDISDSNCIRFPQIHRDGIHHNHFNQKLFLLISLKALYESGVVTLFSTFATYLCDFGVSMVEVYLFGMLTITSGILIANTTCALLQCTSTMISILGYWIVFLIWVLGVLLASSFPAFFPFYYGDFFLLVSTPSTYLIVLLVTILACLPTFLYVAVRNEFCPTLSNLIQDVQIRKADPDVLKSALEDLERSKSPQVELKTLKTLPEDPQMPPLMQVDEDGIRDMEKWLSRSDEEVDSVEDLAELPLRDSLENIGNAQRSIRSIAGLRALTICEKLHGPSYDPQSINSESQVSLIQSINSHHWRFGKEVGLMGVLKTTIKEGVMTINSLVPALYEGRKSQGTEVSQKKDGE</sequence>
<dbReference type="Gene3D" id="2.70.150.10">
    <property type="entry name" value="Calcium-transporting ATPase, cytoplasmic transduction domain A"/>
    <property type="match status" value="1"/>
</dbReference>
<feature type="binding site" evidence="14">
    <location>
        <position position="702"/>
    </location>
    <ligand>
        <name>ATP</name>
        <dbReference type="ChEBI" id="CHEBI:30616"/>
    </ligand>
</feature>
<keyword evidence="4 16" id="KW-0812">Transmembrane</keyword>
<dbReference type="PROSITE" id="PS00154">
    <property type="entry name" value="ATPASE_E1_E2"/>
    <property type="match status" value="1"/>
</dbReference>
<dbReference type="OrthoDB" id="377733at2759"/>
<reference evidence="19" key="1">
    <citation type="submission" date="2010-02" db="EMBL/GenBank/DDBJ databases">
        <title>Sequencing and annotation of the Blastocystis hominis genome.</title>
        <authorList>
            <person name="Wincker P."/>
        </authorList>
    </citation>
    <scope>NUCLEOTIDE SEQUENCE</scope>
    <source>
        <strain evidence="19">Singapore isolate B</strain>
    </source>
</reference>
<dbReference type="InterPro" id="IPR001757">
    <property type="entry name" value="P_typ_ATPase"/>
</dbReference>
<dbReference type="RefSeq" id="XP_012898962.1">
    <property type="nucleotide sequence ID" value="XM_013043508.1"/>
</dbReference>
<dbReference type="PRINTS" id="PR00119">
    <property type="entry name" value="CATATPASE"/>
</dbReference>
<dbReference type="InParanoid" id="D8MA25"/>
<feature type="binding site" evidence="15">
    <location>
        <position position="393"/>
    </location>
    <ligand>
        <name>Mg(2+)</name>
        <dbReference type="ChEBI" id="CHEBI:18420"/>
    </ligand>
</feature>
<accession>D8MA25</accession>
<feature type="transmembrane region" description="Helical" evidence="16">
    <location>
        <begin position="16"/>
        <end position="37"/>
    </location>
</feature>
<dbReference type="GO" id="GO:0005524">
    <property type="term" value="F:ATP binding"/>
    <property type="evidence" value="ECO:0007669"/>
    <property type="project" value="UniProtKB-UniRule"/>
</dbReference>
<dbReference type="GO" id="GO:0005886">
    <property type="term" value="C:plasma membrane"/>
    <property type="evidence" value="ECO:0007669"/>
    <property type="project" value="TreeGrafter"/>
</dbReference>
<feature type="binding site" evidence="15">
    <location>
        <position position="876"/>
    </location>
    <ligand>
        <name>Mg(2+)</name>
        <dbReference type="ChEBI" id="CHEBI:18420"/>
    </ligand>
</feature>
<dbReference type="OMA" id="WHRRYEE"/>
<feature type="binding site" evidence="14">
    <location>
        <position position="855"/>
    </location>
    <ligand>
        <name>ATP</name>
        <dbReference type="ChEBI" id="CHEBI:30616"/>
    </ligand>
</feature>
<feature type="binding site" evidence="14">
    <location>
        <position position="395"/>
    </location>
    <ligand>
        <name>ATP</name>
        <dbReference type="ChEBI" id="CHEBI:30616"/>
    </ligand>
</feature>
<feature type="binding site" evidence="14">
    <location>
        <position position="701"/>
    </location>
    <ligand>
        <name>ATP</name>
        <dbReference type="ChEBI" id="CHEBI:30616"/>
    </ligand>
</feature>
<evidence type="ECO:0000256" key="3">
    <source>
        <dbReference type="ARBA" id="ARBA00022448"/>
    </source>
</evidence>
<evidence type="ECO:0000256" key="16">
    <source>
        <dbReference type="RuleBase" id="RU362033"/>
    </source>
</evidence>
<dbReference type="Pfam" id="PF16209">
    <property type="entry name" value="PhoLip_ATPase_N"/>
    <property type="match status" value="1"/>
</dbReference>
<feature type="binding site" evidence="14">
    <location>
        <position position="879"/>
    </location>
    <ligand>
        <name>ATP</name>
        <dbReference type="ChEBI" id="CHEBI:30616"/>
    </ligand>
</feature>
<feature type="transmembrane region" description="Helical" evidence="16">
    <location>
        <begin position="1051"/>
        <end position="1072"/>
    </location>
</feature>
<dbReference type="Gene3D" id="3.40.1110.10">
    <property type="entry name" value="Calcium-transporting ATPase, cytoplasmic domain N"/>
    <property type="match status" value="1"/>
</dbReference>
<feature type="binding site" evidence="14">
    <location>
        <position position="578"/>
    </location>
    <ligand>
        <name>ATP</name>
        <dbReference type="ChEBI" id="CHEBI:30616"/>
    </ligand>
</feature>
<dbReference type="NCBIfam" id="TIGR01494">
    <property type="entry name" value="ATPase_P-type"/>
    <property type="match status" value="1"/>
</dbReference>
<dbReference type="GO" id="GO:0045332">
    <property type="term" value="P:phospholipid translocation"/>
    <property type="evidence" value="ECO:0007669"/>
    <property type="project" value="TreeGrafter"/>
</dbReference>
<feature type="transmembrane region" description="Helical" evidence="16">
    <location>
        <begin position="1084"/>
        <end position="1109"/>
    </location>
</feature>
<evidence type="ECO:0000313" key="20">
    <source>
        <dbReference type="Proteomes" id="UP000008312"/>
    </source>
</evidence>
<evidence type="ECO:0000256" key="6">
    <source>
        <dbReference type="ARBA" id="ARBA00022741"/>
    </source>
</evidence>
<dbReference type="Gene3D" id="3.40.50.1000">
    <property type="entry name" value="HAD superfamily/HAD-like"/>
    <property type="match status" value="1"/>
</dbReference>
<evidence type="ECO:0000256" key="9">
    <source>
        <dbReference type="ARBA" id="ARBA00022967"/>
    </source>
</evidence>
<dbReference type="InterPro" id="IPR018303">
    <property type="entry name" value="ATPase_P-typ_P_site"/>
</dbReference>
<keyword evidence="9 16" id="KW-1278">Translocase</keyword>
<feature type="transmembrane region" description="Helical" evidence="16">
    <location>
        <begin position="930"/>
        <end position="951"/>
    </location>
</feature>
<keyword evidence="20" id="KW-1185">Reference proteome</keyword>
<keyword evidence="5 15" id="KW-0479">Metal-binding</keyword>
<keyword evidence="11 16" id="KW-0472">Membrane</keyword>
<keyword evidence="7 14" id="KW-0067">ATP-binding</keyword>
<dbReference type="GO" id="GO:0140326">
    <property type="term" value="F:ATPase-coupled intramembrane lipid transporter activity"/>
    <property type="evidence" value="ECO:0007669"/>
    <property type="project" value="UniProtKB-EC"/>
</dbReference>
<evidence type="ECO:0000256" key="10">
    <source>
        <dbReference type="ARBA" id="ARBA00022989"/>
    </source>
</evidence>
<feature type="transmembrane region" description="Helical" evidence="16">
    <location>
        <begin position="328"/>
        <end position="352"/>
    </location>
</feature>
<dbReference type="InterPro" id="IPR008250">
    <property type="entry name" value="ATPase_P-typ_transduc_dom_A_sf"/>
</dbReference>
<proteinExistence type="inferred from homology"/>
<feature type="transmembrane region" description="Helical" evidence="16">
    <location>
        <begin position="963"/>
        <end position="985"/>
    </location>
</feature>
<evidence type="ECO:0000256" key="15">
    <source>
        <dbReference type="PIRSR" id="PIRSR606539-3"/>
    </source>
</evidence>
<comment type="cofactor">
    <cofactor evidence="15">
        <name>Mg(2+)</name>
        <dbReference type="ChEBI" id="CHEBI:18420"/>
    </cofactor>
</comment>
<evidence type="ECO:0000256" key="14">
    <source>
        <dbReference type="PIRSR" id="PIRSR606539-2"/>
    </source>
</evidence>
<dbReference type="InterPro" id="IPR006539">
    <property type="entry name" value="P-type_ATPase_IV"/>
</dbReference>
<evidence type="ECO:0000256" key="11">
    <source>
        <dbReference type="ARBA" id="ARBA00023136"/>
    </source>
</evidence>
<dbReference type="GO" id="GO:0012505">
    <property type="term" value="C:endomembrane system"/>
    <property type="evidence" value="ECO:0007669"/>
    <property type="project" value="UniProtKB-SubCell"/>
</dbReference>
<dbReference type="InterPro" id="IPR044492">
    <property type="entry name" value="P_typ_ATPase_HD_dom"/>
</dbReference>
<evidence type="ECO:0000256" key="8">
    <source>
        <dbReference type="ARBA" id="ARBA00022842"/>
    </source>
</evidence>
<dbReference type="InterPro" id="IPR023298">
    <property type="entry name" value="ATPase_P-typ_TM_dom_sf"/>
</dbReference>
<feature type="transmembrane region" description="Helical" evidence="16">
    <location>
        <begin position="1121"/>
        <end position="1142"/>
    </location>
</feature>
<feature type="binding site" evidence="15">
    <location>
        <position position="395"/>
    </location>
    <ligand>
        <name>Mg(2+)</name>
        <dbReference type="ChEBI" id="CHEBI:18420"/>
    </ligand>
</feature>
<feature type="active site" description="4-aspartylphosphate intermediate" evidence="13">
    <location>
        <position position="393"/>
    </location>
</feature>
<dbReference type="InterPro" id="IPR032630">
    <property type="entry name" value="P_typ_ATPase_c"/>
</dbReference>
<dbReference type="SUPFAM" id="SSF56784">
    <property type="entry name" value="HAD-like"/>
    <property type="match status" value="1"/>
</dbReference>
<gene>
    <name evidence="19" type="ORF">GSBLH_T00004579001</name>
</gene>
<dbReference type="EC" id="7.6.2.1" evidence="16"/>
<dbReference type="SFLD" id="SFLDS00003">
    <property type="entry name" value="Haloacid_Dehalogenase"/>
    <property type="match status" value="1"/>
</dbReference>
<feature type="domain" description="P-type ATPase N-terminal" evidence="17">
    <location>
        <begin position="5"/>
        <end position="67"/>
    </location>
</feature>
<comment type="subcellular location">
    <subcellularLocation>
        <location evidence="1">Endomembrane system</location>
        <topology evidence="1">Multi-pass membrane protein</topology>
    </subcellularLocation>
    <subcellularLocation>
        <location evidence="16">Membrane</location>
        <topology evidence="16">Multi-pass membrane protein</topology>
    </subcellularLocation>
</comment>
<feature type="binding site" evidence="14">
    <location>
        <position position="393"/>
    </location>
    <ligand>
        <name>ATP</name>
        <dbReference type="ChEBI" id="CHEBI:30616"/>
    </ligand>
</feature>
<dbReference type="EMBL" id="FN668689">
    <property type="protein sequence ID" value="CBK24914.2"/>
    <property type="molecule type" value="Genomic_DNA"/>
</dbReference>
<evidence type="ECO:0000256" key="12">
    <source>
        <dbReference type="ARBA" id="ARBA00034036"/>
    </source>
</evidence>
<feature type="binding site" evidence="14">
    <location>
        <position position="614"/>
    </location>
    <ligand>
        <name>ATP</name>
        <dbReference type="ChEBI" id="CHEBI:30616"/>
    </ligand>
</feature>
<comment type="similarity">
    <text evidence="2 16">Belongs to the cation transport ATPase (P-type) (TC 3.A.3) family. Type IV subfamily.</text>
</comment>
<dbReference type="PANTHER" id="PTHR24092">
    <property type="entry name" value="PROBABLE PHOSPHOLIPID-TRANSPORTING ATPASE"/>
    <property type="match status" value="1"/>
</dbReference>
<keyword evidence="10 16" id="KW-1133">Transmembrane helix</keyword>
<dbReference type="PANTHER" id="PTHR24092:SF180">
    <property type="entry name" value="PHOSPHOLIPID-TRANSPORTING ATPASE DNF1-RELATED"/>
    <property type="match status" value="1"/>
</dbReference>
<dbReference type="FunCoup" id="D8MA25">
    <property type="interactions" value="4"/>
</dbReference>